<dbReference type="GO" id="GO:0006096">
    <property type="term" value="P:glycolytic process"/>
    <property type="evidence" value="ECO:0007669"/>
    <property type="project" value="InterPro"/>
</dbReference>
<dbReference type="InterPro" id="IPR036043">
    <property type="entry name" value="Phosphoglycerate_kinase_sf"/>
</dbReference>
<evidence type="ECO:0000256" key="5">
    <source>
        <dbReference type="ARBA" id="ARBA00022777"/>
    </source>
</evidence>
<dbReference type="GO" id="GO:0005524">
    <property type="term" value="F:ATP binding"/>
    <property type="evidence" value="ECO:0007669"/>
    <property type="project" value="UniProtKB-KW"/>
</dbReference>
<evidence type="ECO:0000256" key="4">
    <source>
        <dbReference type="ARBA" id="ARBA00022741"/>
    </source>
</evidence>
<dbReference type="PANTHER" id="PTHR11406:SF23">
    <property type="entry name" value="PHOSPHOGLYCERATE KINASE 1, CHLOROPLASTIC-RELATED"/>
    <property type="match status" value="1"/>
</dbReference>
<dbReference type="InterPro" id="IPR001576">
    <property type="entry name" value="Phosphoglycerate_kinase"/>
</dbReference>
<evidence type="ECO:0000256" key="1">
    <source>
        <dbReference type="ARBA" id="ARBA00000642"/>
    </source>
</evidence>
<dbReference type="EC" id="2.7.2.3" evidence="2 8"/>
<feature type="binding site" evidence="7">
    <location>
        <position position="183"/>
    </location>
    <ligand>
        <name>ATP</name>
        <dbReference type="ChEBI" id="CHEBI:30616"/>
    </ligand>
</feature>
<evidence type="ECO:0000256" key="2">
    <source>
        <dbReference type="ARBA" id="ARBA00013061"/>
    </source>
</evidence>
<comment type="similarity">
    <text evidence="8">Belongs to the phosphoglycerate kinase family.</text>
</comment>
<keyword evidence="5 8" id="KW-0418">Kinase</keyword>
<dbReference type="Gene3D" id="3.40.50.1260">
    <property type="entry name" value="Phosphoglycerate kinase, N-terminal domain"/>
    <property type="match status" value="3"/>
</dbReference>
<organism evidence="9 10">
    <name type="scientific">Candidatus Colwellbacteria bacterium CG23_combo_of_CG06-09_8_20_14_all_42_19</name>
    <dbReference type="NCBI Taxonomy" id="1974541"/>
    <lineage>
        <taxon>Bacteria</taxon>
        <taxon>Candidatus Colwelliibacteriota</taxon>
    </lineage>
</organism>
<evidence type="ECO:0000313" key="9">
    <source>
        <dbReference type="EMBL" id="PIP46544.1"/>
    </source>
</evidence>
<keyword evidence="4" id="KW-0547">Nucleotide-binding</keyword>
<accession>A0A2H0AMC0</accession>
<dbReference type="SUPFAM" id="SSF53748">
    <property type="entry name" value="Phosphoglycerate kinase"/>
    <property type="match status" value="1"/>
</dbReference>
<evidence type="ECO:0000256" key="7">
    <source>
        <dbReference type="PIRSR" id="PIRSR000724-2"/>
    </source>
</evidence>
<evidence type="ECO:0000256" key="3">
    <source>
        <dbReference type="ARBA" id="ARBA00022679"/>
    </source>
</evidence>
<dbReference type="GO" id="GO:0006094">
    <property type="term" value="P:gluconeogenesis"/>
    <property type="evidence" value="ECO:0007669"/>
    <property type="project" value="TreeGrafter"/>
</dbReference>
<dbReference type="PRINTS" id="PR00477">
    <property type="entry name" value="PHGLYCKINASE"/>
</dbReference>
<gene>
    <name evidence="9" type="primary">pgk</name>
    <name evidence="9" type="ORF">COX15_00345</name>
</gene>
<dbReference type="InterPro" id="IPR015824">
    <property type="entry name" value="Phosphoglycerate_kinase_N"/>
</dbReference>
<dbReference type="AlphaFoldDB" id="A0A2H0AMC0"/>
<keyword evidence="3 8" id="KW-0808">Transferase</keyword>
<evidence type="ECO:0000313" key="10">
    <source>
        <dbReference type="Proteomes" id="UP000230007"/>
    </source>
</evidence>
<protein>
    <recommendedName>
        <fullName evidence="2 8">Phosphoglycerate kinase</fullName>
        <ecNumber evidence="2 8">2.7.2.3</ecNumber>
    </recommendedName>
</protein>
<feature type="binding site" evidence="7">
    <location>
        <position position="281"/>
    </location>
    <ligand>
        <name>ATP</name>
        <dbReference type="ChEBI" id="CHEBI:30616"/>
    </ligand>
</feature>
<comment type="caution">
    <text evidence="9">The sequence shown here is derived from an EMBL/GenBank/DDBJ whole genome shotgun (WGS) entry which is preliminary data.</text>
</comment>
<evidence type="ECO:0000256" key="6">
    <source>
        <dbReference type="ARBA" id="ARBA00022840"/>
    </source>
</evidence>
<dbReference type="EMBL" id="PCSK01000008">
    <property type="protein sequence ID" value="PIP46544.1"/>
    <property type="molecule type" value="Genomic_DNA"/>
</dbReference>
<dbReference type="Pfam" id="PF00162">
    <property type="entry name" value="PGK"/>
    <property type="match status" value="1"/>
</dbReference>
<keyword evidence="6 7" id="KW-0067">ATP-binding</keyword>
<dbReference type="PANTHER" id="PTHR11406">
    <property type="entry name" value="PHOSPHOGLYCERATE KINASE"/>
    <property type="match status" value="1"/>
</dbReference>
<dbReference type="PIRSF" id="PIRSF000724">
    <property type="entry name" value="Pgk"/>
    <property type="match status" value="1"/>
</dbReference>
<evidence type="ECO:0000256" key="8">
    <source>
        <dbReference type="RuleBase" id="RU000532"/>
    </source>
</evidence>
<proteinExistence type="inferred from homology"/>
<dbReference type="GO" id="GO:0043531">
    <property type="term" value="F:ADP binding"/>
    <property type="evidence" value="ECO:0007669"/>
    <property type="project" value="TreeGrafter"/>
</dbReference>
<dbReference type="Proteomes" id="UP000230007">
    <property type="component" value="Unassembled WGS sequence"/>
</dbReference>
<name>A0A2H0AMC0_9BACT</name>
<sequence length="375" mass="41234">MTILLRINLDIEGNRPEKSLRFSRAVETIKKLSKNDKVVILSHYGRPNGFDSKLSLKKFRRPLEKALGNKIVFIPISQINKASSNIKKSGAGSIFLLDNLRFVNGETKNSVEFSKLLAGLGDKYINDDFATSHRADASTVEIAKFLPSQPGDNLIREIKALKKISRSRKPFVLIIGGVKISDKAGVIKNLISKIDFILLGGGPANTFLKARGADIGQSIFEKEMIGEVRKLSRNKKIIVPEDSVWSNNAILDIGPKTAKNYSAIIQKANTIVWSGPMGLFENPKFAKGTKSIWQAVMHNRQATSVVGGGETLASLKLVYKNHKVNKNICLLTGGGAMLYFLAGKKLPALVALKIQKNNSTSARRDRQRTNPPSRS</sequence>
<reference evidence="9 10" key="1">
    <citation type="submission" date="2017-09" db="EMBL/GenBank/DDBJ databases">
        <title>Depth-based differentiation of microbial function through sediment-hosted aquifers and enrichment of novel symbionts in the deep terrestrial subsurface.</title>
        <authorList>
            <person name="Probst A.J."/>
            <person name="Ladd B."/>
            <person name="Jarett J.K."/>
            <person name="Geller-Mcgrath D.E."/>
            <person name="Sieber C.M."/>
            <person name="Emerson J.B."/>
            <person name="Anantharaman K."/>
            <person name="Thomas B.C."/>
            <person name="Malmstrom R."/>
            <person name="Stieglmeier M."/>
            <person name="Klingl A."/>
            <person name="Woyke T."/>
            <person name="Ryan C.M."/>
            <person name="Banfield J.F."/>
        </authorList>
    </citation>
    <scope>NUCLEOTIDE SEQUENCE [LARGE SCALE GENOMIC DNA]</scope>
    <source>
        <strain evidence="9">CG23_combo_of_CG06-09_8_20_14_all_42_19</strain>
    </source>
</reference>
<comment type="catalytic activity">
    <reaction evidence="1 8">
        <text>(2R)-3-phosphoglycerate + ATP = (2R)-3-phospho-glyceroyl phosphate + ADP</text>
        <dbReference type="Rhea" id="RHEA:14801"/>
        <dbReference type="ChEBI" id="CHEBI:30616"/>
        <dbReference type="ChEBI" id="CHEBI:57604"/>
        <dbReference type="ChEBI" id="CHEBI:58272"/>
        <dbReference type="ChEBI" id="CHEBI:456216"/>
        <dbReference type="EC" id="2.7.2.3"/>
    </reaction>
</comment>
<dbReference type="GO" id="GO:0005829">
    <property type="term" value="C:cytosol"/>
    <property type="evidence" value="ECO:0007669"/>
    <property type="project" value="TreeGrafter"/>
</dbReference>
<dbReference type="GO" id="GO:0004618">
    <property type="term" value="F:phosphoglycerate kinase activity"/>
    <property type="evidence" value="ECO:0007669"/>
    <property type="project" value="UniProtKB-EC"/>
</dbReference>